<name>A0A0K9YII9_9BACL</name>
<proteinExistence type="predicted"/>
<dbReference type="STRING" id="54915.ADS79_34040"/>
<organism evidence="2 3">
    <name type="scientific">Brevibacillus reuszeri</name>
    <dbReference type="NCBI Taxonomy" id="54915"/>
    <lineage>
        <taxon>Bacteria</taxon>
        <taxon>Bacillati</taxon>
        <taxon>Bacillota</taxon>
        <taxon>Bacilli</taxon>
        <taxon>Bacillales</taxon>
        <taxon>Paenibacillaceae</taxon>
        <taxon>Brevibacillus</taxon>
    </lineage>
</organism>
<sequence length="154" mass="17615">MNLRFETMGRLSPICSKTHLAFRFHLPQSADMLHIQFAYEPKKLEDPVMAKREIEAALRRDAGLKQQQALLDKWEDFFPLQNLITISVDDPEGFRGSAHRHDPFQLHKLSKEQASPGFTAGELPKGIWTVTLSVHCIVTPSCQYELKIWEGDAK</sequence>
<dbReference type="RefSeq" id="WP_049742905.1">
    <property type="nucleotide sequence ID" value="NZ_BJON01000025.1"/>
</dbReference>
<dbReference type="OrthoDB" id="1690737at2"/>
<dbReference type="AlphaFoldDB" id="A0A0K9YII9"/>
<dbReference type="PATRIC" id="fig|54915.3.peg.387"/>
<reference evidence="2" key="2">
    <citation type="submission" date="2015-07" db="EMBL/GenBank/DDBJ databases">
        <title>MeaNS - Measles Nucleotide Surveillance Program.</title>
        <authorList>
            <person name="Tran T."/>
            <person name="Druce J."/>
        </authorList>
    </citation>
    <scope>NUCLEOTIDE SEQUENCE</scope>
    <source>
        <strain evidence="2">DSM 9887</strain>
    </source>
</reference>
<evidence type="ECO:0000313" key="4">
    <source>
        <dbReference type="Proteomes" id="UP000319578"/>
    </source>
</evidence>
<protein>
    <submittedName>
        <fullName evidence="2">Uncharacterized protein</fullName>
    </submittedName>
</protein>
<evidence type="ECO:0000313" key="2">
    <source>
        <dbReference type="EMBL" id="KNB68494.1"/>
    </source>
</evidence>
<dbReference type="EMBL" id="LGIQ01000020">
    <property type="protein sequence ID" value="KNB68494.1"/>
    <property type="molecule type" value="Genomic_DNA"/>
</dbReference>
<dbReference type="Proteomes" id="UP000036834">
    <property type="component" value="Unassembled WGS sequence"/>
</dbReference>
<accession>A0A0K9YII9</accession>
<comment type="caution">
    <text evidence="2">The sequence shown here is derived from an EMBL/GenBank/DDBJ whole genome shotgun (WGS) entry which is preliminary data.</text>
</comment>
<reference evidence="1 4" key="3">
    <citation type="submission" date="2019-06" db="EMBL/GenBank/DDBJ databases">
        <title>Whole genome shotgun sequence of Brevibacillus reuszeri NBRC 15719.</title>
        <authorList>
            <person name="Hosoyama A."/>
            <person name="Uohara A."/>
            <person name="Ohji S."/>
            <person name="Ichikawa N."/>
        </authorList>
    </citation>
    <scope>NUCLEOTIDE SEQUENCE [LARGE SCALE GENOMIC DNA]</scope>
    <source>
        <strain evidence="1 4">NBRC 15719</strain>
    </source>
</reference>
<evidence type="ECO:0000313" key="1">
    <source>
        <dbReference type="EMBL" id="GED72108.1"/>
    </source>
</evidence>
<dbReference type="EMBL" id="BJON01000025">
    <property type="protein sequence ID" value="GED72108.1"/>
    <property type="molecule type" value="Genomic_DNA"/>
</dbReference>
<reference evidence="3" key="1">
    <citation type="submission" date="2015-07" db="EMBL/GenBank/DDBJ databases">
        <title>Genome sequencing project for genomic taxonomy and phylogenomics of Bacillus-like bacteria.</title>
        <authorList>
            <person name="Liu B."/>
            <person name="Wang J."/>
            <person name="Zhu Y."/>
            <person name="Liu G."/>
            <person name="Chen Q."/>
            <person name="Chen Z."/>
            <person name="Lan J."/>
            <person name="Che J."/>
            <person name="Ge C."/>
            <person name="Shi H."/>
            <person name="Pan Z."/>
            <person name="Liu X."/>
        </authorList>
    </citation>
    <scope>NUCLEOTIDE SEQUENCE [LARGE SCALE GENOMIC DNA]</scope>
    <source>
        <strain evidence="3">DSM 9887</strain>
    </source>
</reference>
<evidence type="ECO:0000313" key="3">
    <source>
        <dbReference type="Proteomes" id="UP000036834"/>
    </source>
</evidence>
<gene>
    <name evidence="2" type="ORF">ADS79_34040</name>
    <name evidence="1" type="ORF">BRE01_58100</name>
</gene>
<dbReference type="Proteomes" id="UP000319578">
    <property type="component" value="Unassembled WGS sequence"/>
</dbReference>
<keyword evidence="4" id="KW-1185">Reference proteome</keyword>